<dbReference type="RefSeq" id="WP_146881649.1">
    <property type="nucleotide sequence ID" value="NZ_BJXB01000001.1"/>
</dbReference>
<evidence type="ECO:0000256" key="1">
    <source>
        <dbReference type="ARBA" id="ARBA00022553"/>
    </source>
</evidence>
<feature type="domain" description="OmpR/PhoB-type" evidence="9">
    <location>
        <begin position="130"/>
        <end position="229"/>
    </location>
</feature>
<proteinExistence type="predicted"/>
<dbReference type="CDD" id="cd17574">
    <property type="entry name" value="REC_OmpR"/>
    <property type="match status" value="1"/>
</dbReference>
<organism evidence="10 11">
    <name type="scientific">Deinococcus cellulosilyticus (strain DSM 18568 / NBRC 106333 / KACC 11606 / 5516J-15)</name>
    <dbReference type="NCBI Taxonomy" id="1223518"/>
    <lineage>
        <taxon>Bacteria</taxon>
        <taxon>Thermotogati</taxon>
        <taxon>Deinococcota</taxon>
        <taxon>Deinococci</taxon>
        <taxon>Deinococcales</taxon>
        <taxon>Deinococcaceae</taxon>
        <taxon>Deinococcus</taxon>
    </lineage>
</organism>
<feature type="DNA-binding region" description="OmpR/PhoB-type" evidence="7">
    <location>
        <begin position="130"/>
        <end position="229"/>
    </location>
</feature>
<dbReference type="EMBL" id="BJXB01000001">
    <property type="protein sequence ID" value="GEM44491.1"/>
    <property type="molecule type" value="Genomic_DNA"/>
</dbReference>
<sequence length="229" mass="26057">MRVLIIEDEKDLGELIQEHLEEYGYEVKWWGTGTGALEVFQAFHPDLVILDVMLPGVDGFTLCRKIRQESLTPIIMLTSRTEEADRIVGLELGADDYVAKPFSIRELVARARTQLRRQEALQSTAVVPVVSSITLLDCTLHPEERTVQVQGAPVDLTRREFDLLCHLMQRPGRVLTRDTLIEQVWGDDFDGFERTVDTHIKRLREKLGKDSEVAKAIQAVRGVGYRFQA</sequence>
<dbReference type="AlphaFoldDB" id="A0A511MVR7"/>
<evidence type="ECO:0000259" key="9">
    <source>
        <dbReference type="PROSITE" id="PS51755"/>
    </source>
</evidence>
<evidence type="ECO:0000256" key="5">
    <source>
        <dbReference type="ARBA" id="ARBA00023163"/>
    </source>
</evidence>
<evidence type="ECO:0000313" key="10">
    <source>
        <dbReference type="EMBL" id="GEM44491.1"/>
    </source>
</evidence>
<dbReference type="GO" id="GO:0005829">
    <property type="term" value="C:cytosol"/>
    <property type="evidence" value="ECO:0007669"/>
    <property type="project" value="TreeGrafter"/>
</dbReference>
<dbReference type="InterPro" id="IPR016032">
    <property type="entry name" value="Sig_transdc_resp-reg_C-effctor"/>
</dbReference>
<dbReference type="InterPro" id="IPR039420">
    <property type="entry name" value="WalR-like"/>
</dbReference>
<dbReference type="PROSITE" id="PS51755">
    <property type="entry name" value="OMPR_PHOB"/>
    <property type="match status" value="1"/>
</dbReference>
<dbReference type="FunFam" id="1.10.10.10:FF:000018">
    <property type="entry name" value="DNA-binding response regulator ResD"/>
    <property type="match status" value="1"/>
</dbReference>
<keyword evidence="11" id="KW-1185">Reference proteome</keyword>
<dbReference type="SMART" id="SM00862">
    <property type="entry name" value="Trans_reg_C"/>
    <property type="match status" value="1"/>
</dbReference>
<dbReference type="InterPro" id="IPR011006">
    <property type="entry name" value="CheY-like_superfamily"/>
</dbReference>
<reference evidence="10 11" key="1">
    <citation type="submission" date="2019-07" db="EMBL/GenBank/DDBJ databases">
        <title>Whole genome shotgun sequence of Deinococcus cellulosilyticus NBRC 106333.</title>
        <authorList>
            <person name="Hosoyama A."/>
            <person name="Uohara A."/>
            <person name="Ohji S."/>
            <person name="Ichikawa N."/>
        </authorList>
    </citation>
    <scope>NUCLEOTIDE SEQUENCE [LARGE SCALE GENOMIC DNA]</scope>
    <source>
        <strain evidence="10 11">NBRC 106333</strain>
    </source>
</reference>
<keyword evidence="1 6" id="KW-0597">Phosphoprotein</keyword>
<dbReference type="Gene3D" id="3.40.50.2300">
    <property type="match status" value="1"/>
</dbReference>
<gene>
    <name evidence="10" type="primary">drrA</name>
    <name evidence="10" type="ORF">DC3_01260</name>
</gene>
<dbReference type="GO" id="GO:0032993">
    <property type="term" value="C:protein-DNA complex"/>
    <property type="evidence" value="ECO:0007669"/>
    <property type="project" value="TreeGrafter"/>
</dbReference>
<evidence type="ECO:0000256" key="6">
    <source>
        <dbReference type="PROSITE-ProRule" id="PRU00169"/>
    </source>
</evidence>
<dbReference type="Gene3D" id="1.10.10.10">
    <property type="entry name" value="Winged helix-like DNA-binding domain superfamily/Winged helix DNA-binding domain"/>
    <property type="match status" value="1"/>
</dbReference>
<keyword evidence="5" id="KW-0804">Transcription</keyword>
<evidence type="ECO:0000256" key="3">
    <source>
        <dbReference type="ARBA" id="ARBA00023015"/>
    </source>
</evidence>
<dbReference type="SMART" id="SM00448">
    <property type="entry name" value="REC"/>
    <property type="match status" value="1"/>
</dbReference>
<keyword evidence="4 7" id="KW-0238">DNA-binding</keyword>
<evidence type="ECO:0000256" key="7">
    <source>
        <dbReference type="PROSITE-ProRule" id="PRU01091"/>
    </source>
</evidence>
<dbReference type="InterPro" id="IPR036388">
    <property type="entry name" value="WH-like_DNA-bd_sf"/>
</dbReference>
<dbReference type="GO" id="GO:0006355">
    <property type="term" value="P:regulation of DNA-templated transcription"/>
    <property type="evidence" value="ECO:0007669"/>
    <property type="project" value="InterPro"/>
</dbReference>
<dbReference type="PROSITE" id="PS50110">
    <property type="entry name" value="RESPONSE_REGULATORY"/>
    <property type="match status" value="1"/>
</dbReference>
<dbReference type="SUPFAM" id="SSF52172">
    <property type="entry name" value="CheY-like"/>
    <property type="match status" value="1"/>
</dbReference>
<keyword evidence="3" id="KW-0805">Transcription regulation</keyword>
<dbReference type="OrthoDB" id="9790454at2"/>
<protein>
    <submittedName>
        <fullName evidence="10">DNA-binding response regulator</fullName>
    </submittedName>
</protein>
<evidence type="ECO:0000259" key="8">
    <source>
        <dbReference type="PROSITE" id="PS50110"/>
    </source>
</evidence>
<dbReference type="SUPFAM" id="SSF46894">
    <property type="entry name" value="C-terminal effector domain of the bipartite response regulators"/>
    <property type="match status" value="1"/>
</dbReference>
<dbReference type="CDD" id="cd00383">
    <property type="entry name" value="trans_reg_C"/>
    <property type="match status" value="1"/>
</dbReference>
<accession>A0A511MVR7</accession>
<keyword evidence="2" id="KW-0902">Two-component regulatory system</keyword>
<dbReference type="Pfam" id="PF00486">
    <property type="entry name" value="Trans_reg_C"/>
    <property type="match status" value="1"/>
</dbReference>
<dbReference type="PANTHER" id="PTHR48111:SF40">
    <property type="entry name" value="PHOSPHATE REGULON TRANSCRIPTIONAL REGULATORY PROTEIN PHOB"/>
    <property type="match status" value="1"/>
</dbReference>
<evidence type="ECO:0000313" key="11">
    <source>
        <dbReference type="Proteomes" id="UP000321306"/>
    </source>
</evidence>
<evidence type="ECO:0000256" key="2">
    <source>
        <dbReference type="ARBA" id="ARBA00023012"/>
    </source>
</evidence>
<dbReference type="GO" id="GO:0000976">
    <property type="term" value="F:transcription cis-regulatory region binding"/>
    <property type="evidence" value="ECO:0007669"/>
    <property type="project" value="TreeGrafter"/>
</dbReference>
<feature type="modified residue" description="4-aspartylphosphate" evidence="6">
    <location>
        <position position="51"/>
    </location>
</feature>
<name>A0A511MVR7_DEIC1</name>
<dbReference type="InterPro" id="IPR001867">
    <property type="entry name" value="OmpR/PhoB-type_DNA-bd"/>
</dbReference>
<dbReference type="Proteomes" id="UP000321306">
    <property type="component" value="Unassembled WGS sequence"/>
</dbReference>
<dbReference type="InterPro" id="IPR001789">
    <property type="entry name" value="Sig_transdc_resp-reg_receiver"/>
</dbReference>
<evidence type="ECO:0000256" key="4">
    <source>
        <dbReference type="ARBA" id="ARBA00023125"/>
    </source>
</evidence>
<dbReference type="PANTHER" id="PTHR48111">
    <property type="entry name" value="REGULATOR OF RPOS"/>
    <property type="match status" value="1"/>
</dbReference>
<dbReference type="FunFam" id="3.40.50.2300:FF:000001">
    <property type="entry name" value="DNA-binding response regulator PhoB"/>
    <property type="match status" value="1"/>
</dbReference>
<feature type="domain" description="Response regulatory" evidence="8">
    <location>
        <begin position="2"/>
        <end position="115"/>
    </location>
</feature>
<dbReference type="GO" id="GO:0000156">
    <property type="term" value="F:phosphorelay response regulator activity"/>
    <property type="evidence" value="ECO:0007669"/>
    <property type="project" value="TreeGrafter"/>
</dbReference>
<dbReference type="Gene3D" id="6.10.250.690">
    <property type="match status" value="1"/>
</dbReference>
<comment type="caution">
    <text evidence="10">The sequence shown here is derived from an EMBL/GenBank/DDBJ whole genome shotgun (WGS) entry which is preliminary data.</text>
</comment>
<dbReference type="Pfam" id="PF00072">
    <property type="entry name" value="Response_reg"/>
    <property type="match status" value="1"/>
</dbReference>